<organism evidence="3 4">
    <name type="scientific">Bythopirellula goksoeyrii</name>
    <dbReference type="NCBI Taxonomy" id="1400387"/>
    <lineage>
        <taxon>Bacteria</taxon>
        <taxon>Pseudomonadati</taxon>
        <taxon>Planctomycetota</taxon>
        <taxon>Planctomycetia</taxon>
        <taxon>Pirellulales</taxon>
        <taxon>Lacipirellulaceae</taxon>
        <taxon>Bythopirellula</taxon>
    </lineage>
</organism>
<gene>
    <name evidence="3" type="primary">mfppA_1</name>
    <name evidence="3" type="ORF">Pr1d_01220</name>
</gene>
<feature type="domain" description="Sucrose phosphatase-like" evidence="2">
    <location>
        <begin position="4"/>
        <end position="173"/>
    </location>
</feature>
<accession>A0A5B9QEV4</accession>
<protein>
    <submittedName>
        <fullName evidence="3">Mannosylfructose-phosphate phosphatase</fullName>
        <ecNumber evidence="3">3.1.3.79</ecNumber>
    </submittedName>
</protein>
<dbReference type="EMBL" id="CP042913">
    <property type="protein sequence ID" value="QEG32861.1"/>
    <property type="molecule type" value="Genomic_DNA"/>
</dbReference>
<evidence type="ECO:0000313" key="4">
    <source>
        <dbReference type="Proteomes" id="UP000323917"/>
    </source>
</evidence>
<dbReference type="PANTHER" id="PTHR46521:SF4">
    <property type="entry name" value="SUCROSE-PHOSPHATASE 2-RELATED"/>
    <property type="match status" value="1"/>
</dbReference>
<dbReference type="InterPro" id="IPR051518">
    <property type="entry name" value="Sucrose_Phosphatase"/>
</dbReference>
<keyword evidence="4" id="KW-1185">Reference proteome</keyword>
<dbReference type="Gene3D" id="3.40.50.1000">
    <property type="entry name" value="HAD superfamily/HAD-like"/>
    <property type="match status" value="1"/>
</dbReference>
<dbReference type="Pfam" id="PF05116">
    <property type="entry name" value="S6PP"/>
    <property type="match status" value="1"/>
</dbReference>
<sequence length="174" mass="19326">MDDRFLIVSDVDGTMLGDDDALERFAAWLSSRREQFYLAYNSGRLSASIRQSVETTLLPEPDALIGGVGTQIEFFVNRQTLDDWPVSGANWNLLVIRDTLAACEGLDLQPDEFLSEHKLSYYAYVASENDLALWMSLLEKNGQCVQIVYNSVSDLDILPVGVNKGTACADLAEH</sequence>
<dbReference type="KEGG" id="bgok:Pr1d_01220"/>
<reference evidence="3 4" key="1">
    <citation type="submission" date="2019-08" db="EMBL/GenBank/DDBJ databases">
        <title>Deep-cultivation of Planctomycetes and their phenomic and genomic characterization uncovers novel biology.</title>
        <authorList>
            <person name="Wiegand S."/>
            <person name="Jogler M."/>
            <person name="Boedeker C."/>
            <person name="Pinto D."/>
            <person name="Vollmers J."/>
            <person name="Rivas-Marin E."/>
            <person name="Kohn T."/>
            <person name="Peeters S.H."/>
            <person name="Heuer A."/>
            <person name="Rast P."/>
            <person name="Oberbeckmann S."/>
            <person name="Bunk B."/>
            <person name="Jeske O."/>
            <person name="Meyerdierks A."/>
            <person name="Storesund J.E."/>
            <person name="Kallscheuer N."/>
            <person name="Luecker S."/>
            <person name="Lage O.M."/>
            <person name="Pohl T."/>
            <person name="Merkel B.J."/>
            <person name="Hornburger P."/>
            <person name="Mueller R.-W."/>
            <person name="Bruemmer F."/>
            <person name="Labrenz M."/>
            <person name="Spormann A.M."/>
            <person name="Op den Camp H."/>
            <person name="Overmann J."/>
            <person name="Amann R."/>
            <person name="Jetten M.S.M."/>
            <person name="Mascher T."/>
            <person name="Medema M.H."/>
            <person name="Devos D.P."/>
            <person name="Kaster A.-K."/>
            <person name="Ovreas L."/>
            <person name="Rohde M."/>
            <person name="Galperin M.Y."/>
            <person name="Jogler C."/>
        </authorList>
    </citation>
    <scope>NUCLEOTIDE SEQUENCE [LARGE SCALE GENOMIC DNA]</scope>
    <source>
        <strain evidence="3 4">Pr1d</strain>
    </source>
</reference>
<dbReference type="Gene3D" id="3.90.1070.10">
    <property type="match status" value="1"/>
</dbReference>
<dbReference type="Proteomes" id="UP000323917">
    <property type="component" value="Chromosome"/>
</dbReference>
<proteinExistence type="predicted"/>
<dbReference type="OrthoDB" id="9781413at2"/>
<dbReference type="AlphaFoldDB" id="A0A5B9QEV4"/>
<dbReference type="InterPro" id="IPR006380">
    <property type="entry name" value="SPP-like_dom"/>
</dbReference>
<dbReference type="PANTHER" id="PTHR46521">
    <property type="entry name" value="SUCROSE-PHOSPHATASE 2-RELATED"/>
    <property type="match status" value="1"/>
</dbReference>
<dbReference type="GO" id="GO:0016787">
    <property type="term" value="F:hydrolase activity"/>
    <property type="evidence" value="ECO:0007669"/>
    <property type="project" value="UniProtKB-KW"/>
</dbReference>
<evidence type="ECO:0000259" key="2">
    <source>
        <dbReference type="Pfam" id="PF05116"/>
    </source>
</evidence>
<name>A0A5B9QEV4_9BACT</name>
<dbReference type="SUPFAM" id="SSF56784">
    <property type="entry name" value="HAD-like"/>
    <property type="match status" value="1"/>
</dbReference>
<evidence type="ECO:0000256" key="1">
    <source>
        <dbReference type="ARBA" id="ARBA00022801"/>
    </source>
</evidence>
<dbReference type="InterPro" id="IPR036412">
    <property type="entry name" value="HAD-like_sf"/>
</dbReference>
<dbReference type="InterPro" id="IPR023214">
    <property type="entry name" value="HAD_sf"/>
</dbReference>
<dbReference type="EC" id="3.1.3.79" evidence="3"/>
<keyword evidence="1 3" id="KW-0378">Hydrolase</keyword>
<evidence type="ECO:0000313" key="3">
    <source>
        <dbReference type="EMBL" id="QEG32861.1"/>
    </source>
</evidence>